<reference evidence="1 2" key="1">
    <citation type="submission" date="2017-05" db="EMBL/GenBank/DDBJ databases">
        <title>Genome sequence of Candidatus Fukatsuia symbiotica and Candidatus Hamiltonella defensa from Acyrthosiphon pisum strain 5D.</title>
        <authorList>
            <person name="Patel V.A."/>
            <person name="Chevignon G."/>
            <person name="Russell J.A."/>
            <person name="Oliver K.M."/>
        </authorList>
    </citation>
    <scope>NUCLEOTIDE SEQUENCE [LARGE SCALE GENOMIC DNA]</scope>
    <source>
        <strain evidence="1 2">5D</strain>
    </source>
</reference>
<protein>
    <submittedName>
        <fullName evidence="1">Uncharacterized protein</fullName>
    </submittedName>
</protein>
<keyword evidence="2" id="KW-1185">Reference proteome</keyword>
<dbReference type="RefSeq" id="WP_119797146.1">
    <property type="nucleotide sequence ID" value="NZ_CP021659.1"/>
</dbReference>
<organism evidence="1 2">
    <name type="scientific">Candidatus Fukatsuia symbiotica</name>
    <dbReference type="NCBI Taxonomy" id="1878942"/>
    <lineage>
        <taxon>Bacteria</taxon>
        <taxon>Pseudomonadati</taxon>
        <taxon>Pseudomonadota</taxon>
        <taxon>Gammaproteobacteria</taxon>
        <taxon>Enterobacterales</taxon>
        <taxon>Yersiniaceae</taxon>
        <taxon>Candidatus Fukatsuia</taxon>
    </lineage>
</organism>
<gene>
    <name evidence="1" type="ORF">CCS41_02320</name>
</gene>
<dbReference type="KEGG" id="fsm:CCS41_02320"/>
<dbReference type="AlphaFoldDB" id="A0A2U8I3C1"/>
<dbReference type="STRING" id="1878942.GCA_900128755_00031"/>
<accession>A0A2U8I3C1</accession>
<evidence type="ECO:0000313" key="1">
    <source>
        <dbReference type="EMBL" id="AWK13599.1"/>
    </source>
</evidence>
<sequence>MLQKVMKEPSEMVYIGATLYQKLETFAASISAHSEYKITAAHFAQYLVDHYGEIAQDTMIATLKN</sequence>
<dbReference type="EMBL" id="CP021659">
    <property type="protein sequence ID" value="AWK13599.1"/>
    <property type="molecule type" value="Genomic_DNA"/>
</dbReference>
<name>A0A2U8I3C1_9GAMM</name>
<dbReference type="Proteomes" id="UP000261875">
    <property type="component" value="Chromosome"/>
</dbReference>
<proteinExistence type="predicted"/>
<evidence type="ECO:0000313" key="2">
    <source>
        <dbReference type="Proteomes" id="UP000261875"/>
    </source>
</evidence>